<keyword evidence="4" id="KW-1185">Reference proteome</keyword>
<reference evidence="3" key="1">
    <citation type="submission" date="2023-08" db="EMBL/GenBank/DDBJ databases">
        <authorList>
            <person name="Chen Y."/>
            <person name="Shah S."/>
            <person name="Dougan E. K."/>
            <person name="Thang M."/>
            <person name="Chan C."/>
        </authorList>
    </citation>
    <scope>NUCLEOTIDE SEQUENCE</scope>
</reference>
<accession>A0AA36JLX9</accession>
<organism evidence="3 4">
    <name type="scientific">Effrenium voratum</name>
    <dbReference type="NCBI Taxonomy" id="2562239"/>
    <lineage>
        <taxon>Eukaryota</taxon>
        <taxon>Sar</taxon>
        <taxon>Alveolata</taxon>
        <taxon>Dinophyceae</taxon>
        <taxon>Suessiales</taxon>
        <taxon>Symbiodiniaceae</taxon>
        <taxon>Effrenium</taxon>
    </lineage>
</organism>
<evidence type="ECO:0000313" key="4">
    <source>
        <dbReference type="Proteomes" id="UP001178507"/>
    </source>
</evidence>
<feature type="domain" description="F5/8 type C" evidence="2">
    <location>
        <begin position="544"/>
        <end position="670"/>
    </location>
</feature>
<feature type="chain" id="PRO_5041217875" description="F5/8 type C domain-containing protein" evidence="1">
    <location>
        <begin position="18"/>
        <end position="858"/>
    </location>
</feature>
<dbReference type="Pfam" id="PF00754">
    <property type="entry name" value="F5_F8_type_C"/>
    <property type="match status" value="1"/>
</dbReference>
<evidence type="ECO:0000256" key="1">
    <source>
        <dbReference type="SAM" id="SignalP"/>
    </source>
</evidence>
<proteinExistence type="predicted"/>
<dbReference type="EMBL" id="CAUJNA010003696">
    <property type="protein sequence ID" value="CAJ1407925.1"/>
    <property type="molecule type" value="Genomic_DNA"/>
</dbReference>
<comment type="caution">
    <text evidence="3">The sequence shown here is derived from an EMBL/GenBank/DDBJ whole genome shotgun (WGS) entry which is preliminary data.</text>
</comment>
<gene>
    <name evidence="3" type="ORF">EVOR1521_LOCUS29506</name>
</gene>
<dbReference type="Gene3D" id="2.60.120.260">
    <property type="entry name" value="Galactose-binding domain-like"/>
    <property type="match status" value="1"/>
</dbReference>
<dbReference type="Proteomes" id="UP001178507">
    <property type="component" value="Unassembled WGS sequence"/>
</dbReference>
<protein>
    <recommendedName>
        <fullName evidence="2">F5/8 type C domain-containing protein</fullName>
    </recommendedName>
</protein>
<dbReference type="InterPro" id="IPR000421">
    <property type="entry name" value="FA58C"/>
</dbReference>
<keyword evidence="1" id="KW-0732">Signal</keyword>
<feature type="signal peptide" evidence="1">
    <location>
        <begin position="1"/>
        <end position="17"/>
    </location>
</feature>
<dbReference type="AlphaFoldDB" id="A0AA36JLX9"/>
<dbReference type="SUPFAM" id="SSF49785">
    <property type="entry name" value="Galactose-binding domain-like"/>
    <property type="match status" value="1"/>
</dbReference>
<name>A0AA36JLX9_9DINO</name>
<evidence type="ECO:0000313" key="3">
    <source>
        <dbReference type="EMBL" id="CAJ1407925.1"/>
    </source>
</evidence>
<dbReference type="InterPro" id="IPR008979">
    <property type="entry name" value="Galactose-bd-like_sf"/>
</dbReference>
<sequence>MRRLALAFLLQAGQLLGQDVKACADADAAWLKCEQVEKISIASGATECQFRRVFYTCILQEGCYNADAACRDQGNPVSCRELCENEPNLADCVDERDLPPPQDYHLCPHLLKGMVSTPPPTLEDFLAAPALPYTFIVWTSFTNTESADPATLLPALLPPAIAIVLASAMQLNPLAISVQEPISHSKGSLTLPGSLAAPIWTQHTSFLSLNIHIRNVSDIQRMQLEAETLLVTAQTQVGLESLAEALTEELDAAFPATSNLQIARLRLVAREGLTIDFPSIAETTTTAPTTTEESKLQLQTWRAWRIRCLEGIIHRWEVAELEFWDRCEDGQLFSGHAITSASHAEHVEDNAFDGDPGFVRTVWLSACSGCSAGTPWLGLDAASNPFRVACVNVVQGATATNMCGRIAVEASKDLTNWEVQGEMLGLNERQSLCVPRTPEDFPSLQCGSLEDGCGGSIQFGACPGSQEICDRNQCICQGRLEVSDVRFSNWECGDHEDGCGATLRFGSCNSSNATCFNNRCKETAFTAAHWRLVCTGNTVARWVVREVRFHADGLCVIPHTTYRAARSSGSQYSQNPALFAFDGETSTSWISSCHACEPLEAWLSLEFTTDVVVRCVRIYQHSSTSQQCPSLALEYSDDGTVWSRRHDYGSTGLTIGESSQLEADMDAKFVAEEVFVEERFAYVWRITCMQEMRVPWKVREFNFFDNEECSNSLRGAVTDILESAPSTWPPGNAYDQSESTIWRTQCGECDGTSDSCACQPGEAYIGARFLRRVRPRCFSVTQLEENRGLCNKLAIHFSDDTGQVQSWTLRRTFDEVGPNVWGVLPPRASLEMNQAQTMWFGCRCGRSAADGQLLSGQP</sequence>
<dbReference type="PROSITE" id="PS50022">
    <property type="entry name" value="FA58C_3"/>
    <property type="match status" value="1"/>
</dbReference>
<evidence type="ECO:0000259" key="2">
    <source>
        <dbReference type="PROSITE" id="PS50022"/>
    </source>
</evidence>